<dbReference type="GO" id="GO:0005507">
    <property type="term" value="F:copper ion binding"/>
    <property type="evidence" value="ECO:0007669"/>
    <property type="project" value="InterPro"/>
</dbReference>
<evidence type="ECO:0000256" key="1">
    <source>
        <dbReference type="ARBA" id="ARBA00010676"/>
    </source>
</evidence>
<feature type="chain" id="PRO_5032297726" description="DOMON domain-containing protein" evidence="5">
    <location>
        <begin position="19"/>
        <end position="625"/>
    </location>
</feature>
<sequence>MRAFIVTTLLALATSGLAAQCYKNFGREQFPACQQVGTAGAIHWAVSGGSLIVGLDFTGDWDWVAVGISEGGMLGADIALAWHDEDEAQWSGGDYWSDGFVTPVYDKQQDVSLVAVTKQHGSTLVTLQRPLVSCDPNGQDRAVVNDTRQTVIYAYGNGPFAYHGPTNRGEVDLVLVPSPGRGPQPTLPPDAKVIDLRMPNYTVPSDPTTYACVNIELPYDQKYHVYRYEPVIDNAVLTHHFLGYACRGDTPPPTPLGTPYDCIRGMECEEFMLGWAPGVGAVDAPPAAALAFGAGTGVRWIVFNVHYNNVQQLQGQTDSSGFRVTYSPTLKQYDMGVLTIGSLDIAVPPGAPSWSTPPNVCPGGCTAAMAGASPGGFTVVDSFYHMHQLGRSMVTQHVRGGVELPPLGRRDYFSFDYQSGVSVPPDARQVLPGDLLITTCTYTGVGKTNVTTFGLASYEEMCFNFLTYYPYNATRNWCIALSDIDRATCATADALDTITGQDDIDALTAAGLLFPITPPPQFTPYAPQCARTAPPMAPGSGSGSGTPAPPAPHRSAGAVAVIIIVVLLVGGGIGFATWRLMRKKQRAEEEKHLFEKYDPSSVALPLASNYRPSGAAGGGGGGLSA</sequence>
<keyword evidence="4" id="KW-1133">Transmembrane helix</keyword>
<keyword evidence="4" id="KW-0812">Transmembrane</keyword>
<keyword evidence="3" id="KW-0325">Glycoprotein</keyword>
<name>A0A836BY28_9CHLO</name>
<dbReference type="PANTHER" id="PTHR10157:SF23">
    <property type="entry name" value="MOXD1 HOMOLOG 1"/>
    <property type="match status" value="1"/>
</dbReference>
<dbReference type="Proteomes" id="UP000612055">
    <property type="component" value="Unassembled WGS sequence"/>
</dbReference>
<keyword evidence="4" id="KW-0472">Membrane</keyword>
<organism evidence="7 8">
    <name type="scientific">Edaphochlamys debaryana</name>
    <dbReference type="NCBI Taxonomy" id="47281"/>
    <lineage>
        <taxon>Eukaryota</taxon>
        <taxon>Viridiplantae</taxon>
        <taxon>Chlorophyta</taxon>
        <taxon>core chlorophytes</taxon>
        <taxon>Chlorophyceae</taxon>
        <taxon>CS clade</taxon>
        <taxon>Chlamydomonadales</taxon>
        <taxon>Chlamydomonadales incertae sedis</taxon>
        <taxon>Edaphochlamys</taxon>
    </lineage>
</organism>
<reference evidence="7" key="1">
    <citation type="journal article" date="2020" name="bioRxiv">
        <title>Comparative genomics of Chlamydomonas.</title>
        <authorList>
            <person name="Craig R.J."/>
            <person name="Hasan A.R."/>
            <person name="Ness R.W."/>
            <person name="Keightley P.D."/>
        </authorList>
    </citation>
    <scope>NUCLEOTIDE SEQUENCE</scope>
    <source>
        <strain evidence="7">CCAP 11/70</strain>
    </source>
</reference>
<evidence type="ECO:0000259" key="6">
    <source>
        <dbReference type="PROSITE" id="PS50836"/>
    </source>
</evidence>
<dbReference type="GO" id="GO:0004500">
    <property type="term" value="F:dopamine beta-monooxygenase activity"/>
    <property type="evidence" value="ECO:0007669"/>
    <property type="project" value="InterPro"/>
</dbReference>
<dbReference type="AlphaFoldDB" id="A0A836BY28"/>
<dbReference type="InterPro" id="IPR036939">
    <property type="entry name" value="Cu2_ascorb_mOase_N_sf"/>
</dbReference>
<dbReference type="PROSITE" id="PS50836">
    <property type="entry name" value="DOMON"/>
    <property type="match status" value="1"/>
</dbReference>
<dbReference type="PANTHER" id="PTHR10157">
    <property type="entry name" value="DOPAMINE BETA HYDROXYLASE RELATED"/>
    <property type="match status" value="1"/>
</dbReference>
<dbReference type="InterPro" id="IPR045266">
    <property type="entry name" value="DOH_DOMON"/>
</dbReference>
<dbReference type="InterPro" id="IPR000945">
    <property type="entry name" value="DBH-like"/>
</dbReference>
<dbReference type="InterPro" id="IPR014784">
    <property type="entry name" value="Cu2_ascorb_mOase-like_C"/>
</dbReference>
<dbReference type="Gene3D" id="2.60.40.1210">
    <property type="entry name" value="Cellobiose dehydrogenase, cytochrome domain"/>
    <property type="match status" value="1"/>
</dbReference>
<dbReference type="Pfam" id="PF03351">
    <property type="entry name" value="DOMON"/>
    <property type="match status" value="1"/>
</dbReference>
<keyword evidence="2" id="KW-1015">Disulfide bond</keyword>
<dbReference type="OrthoDB" id="2013249at2759"/>
<dbReference type="Gene3D" id="2.60.120.230">
    <property type="match status" value="1"/>
</dbReference>
<dbReference type="InterPro" id="IPR005018">
    <property type="entry name" value="DOMON_domain"/>
</dbReference>
<proteinExistence type="inferred from homology"/>
<evidence type="ECO:0000313" key="8">
    <source>
        <dbReference type="Proteomes" id="UP000612055"/>
    </source>
</evidence>
<dbReference type="Gene3D" id="2.60.120.310">
    <property type="entry name" value="Copper type II, ascorbate-dependent monooxygenase, N-terminal domain"/>
    <property type="match status" value="1"/>
</dbReference>
<evidence type="ECO:0000256" key="3">
    <source>
        <dbReference type="ARBA" id="ARBA00023180"/>
    </source>
</evidence>
<feature type="domain" description="DOMON" evidence="6">
    <location>
        <begin position="38"/>
        <end position="156"/>
    </location>
</feature>
<comment type="similarity">
    <text evidence="1">Belongs to the copper type II ascorbate-dependent monooxygenase family.</text>
</comment>
<dbReference type="SUPFAM" id="SSF49344">
    <property type="entry name" value="CBD9-like"/>
    <property type="match status" value="1"/>
</dbReference>
<dbReference type="Pfam" id="PF01082">
    <property type="entry name" value="Cu2_monooxygen"/>
    <property type="match status" value="1"/>
</dbReference>
<evidence type="ECO:0000256" key="2">
    <source>
        <dbReference type="ARBA" id="ARBA00023157"/>
    </source>
</evidence>
<keyword evidence="8" id="KW-1185">Reference proteome</keyword>
<evidence type="ECO:0000313" key="7">
    <source>
        <dbReference type="EMBL" id="KAG2493150.1"/>
    </source>
</evidence>
<dbReference type="Pfam" id="PF03712">
    <property type="entry name" value="Cu2_monoox_C"/>
    <property type="match status" value="1"/>
</dbReference>
<evidence type="ECO:0000256" key="5">
    <source>
        <dbReference type="SAM" id="SignalP"/>
    </source>
</evidence>
<protein>
    <recommendedName>
        <fullName evidence="6">DOMON domain-containing protein</fullName>
    </recommendedName>
</protein>
<keyword evidence="5" id="KW-0732">Signal</keyword>
<feature type="signal peptide" evidence="5">
    <location>
        <begin position="1"/>
        <end position="18"/>
    </location>
</feature>
<dbReference type="SUPFAM" id="SSF49742">
    <property type="entry name" value="PHM/PNGase F"/>
    <property type="match status" value="2"/>
</dbReference>
<dbReference type="InterPro" id="IPR008977">
    <property type="entry name" value="PHM/PNGase_F_dom_sf"/>
</dbReference>
<comment type="caution">
    <text evidence="7">The sequence shown here is derived from an EMBL/GenBank/DDBJ whole genome shotgun (WGS) entry which is preliminary data.</text>
</comment>
<dbReference type="InterPro" id="IPR000323">
    <property type="entry name" value="Cu2_ascorb_mOase_N"/>
</dbReference>
<dbReference type="CDD" id="cd09631">
    <property type="entry name" value="DOMON_DOH"/>
    <property type="match status" value="1"/>
</dbReference>
<dbReference type="EMBL" id="JAEHOE010000039">
    <property type="protein sequence ID" value="KAG2493150.1"/>
    <property type="molecule type" value="Genomic_DNA"/>
</dbReference>
<feature type="transmembrane region" description="Helical" evidence="4">
    <location>
        <begin position="556"/>
        <end position="578"/>
    </location>
</feature>
<gene>
    <name evidence="7" type="ORF">HYH03_008574</name>
</gene>
<accession>A0A836BY28</accession>
<evidence type="ECO:0000256" key="4">
    <source>
        <dbReference type="SAM" id="Phobius"/>
    </source>
</evidence>
<dbReference type="SMART" id="SM00664">
    <property type="entry name" value="DoH"/>
    <property type="match status" value="1"/>
</dbReference>
<dbReference type="InterPro" id="IPR024548">
    <property type="entry name" value="Cu2_monoox_C"/>
</dbReference>